<dbReference type="AlphaFoldDB" id="A0A8H3CH27"/>
<sequence length="736" mass="82555">MASKRSAPSFSSPPASPASYLPPDTPFKQSSTSTSTGSYSGFLEPHPRKRSRTSGSPATTETAQQDTIQHRIKSELNGAVLYDPSFLDKQSCDDGRFDRILGACSLFDRRQGRWRSQPGSGPEAQLYNPLVMVLNAIGEAVHSACVTEGDYAPFLDKSQRKLNSDYPGMNTAPDIIKCEFNRAEYHNLHWRDVDLFVEVKKSGNKISEGIQQSARYARALLAHRIDRRFVKTLVICGTTAVFLHFDRSGLVYSDDIDVFEDAERFFRVLAGLLLLSRVEAGYNPIFEGIGEHPSGGPARVQLRVGTDNLVYRILTTLCHRLSIRGRATLVLALRRIFQDREHATTNRAPDGSETPDAVLKLLWRDPNRFQESPILKEFVGIYGVCQVLDDVNITINDEPDQVYHRTGLNPGPRKDAFGRSDGTVDVAGALRDDARTLSALLMQPGRPLKLAGSIEELKAAFVGAIMGQWAMVNFHVQHRDISIHNILLPLRTQQYESPEWDRALKLDADAYVQEFQVPEWAGIFGDSRGIQYKKVQQLRWKFDPKRRLAMLKRIIELLGPKPYGFISDVDHVNILSLQREEASDLHTHRTGTLAFMATKLLLAMPGEHVPHSYLHDLESFFWVLLYLIAEHREGDAQLHPTAQGVISDLNTIDRRSLGNNKNSLLIQINEGTLDVRSFATSWALSLAPLVEGFAAWVSEVKGPRFDSVRDPDACFEKVLELFLSPSPVRQTEDRLT</sequence>
<feature type="domain" description="Fungal-type protein kinase" evidence="2">
    <location>
        <begin position="562"/>
        <end position="627"/>
    </location>
</feature>
<reference evidence="3" key="1">
    <citation type="submission" date="2021-01" db="EMBL/GenBank/DDBJ databases">
        <authorList>
            <person name="Kaushik A."/>
        </authorList>
    </citation>
    <scope>NUCLEOTIDE SEQUENCE</scope>
    <source>
        <strain evidence="3">Type strain: AG8-Rh-89/</strain>
    </source>
</reference>
<feature type="compositionally biased region" description="Polar residues" evidence="1">
    <location>
        <begin position="53"/>
        <end position="67"/>
    </location>
</feature>
<gene>
    <name evidence="3" type="ORF">RDB_LOCUS79032</name>
</gene>
<organism evidence="3 4">
    <name type="scientific">Rhizoctonia solani</name>
    <dbReference type="NCBI Taxonomy" id="456999"/>
    <lineage>
        <taxon>Eukaryota</taxon>
        <taxon>Fungi</taxon>
        <taxon>Dikarya</taxon>
        <taxon>Basidiomycota</taxon>
        <taxon>Agaricomycotina</taxon>
        <taxon>Agaricomycetes</taxon>
        <taxon>Cantharellales</taxon>
        <taxon>Ceratobasidiaceae</taxon>
        <taxon>Rhizoctonia</taxon>
    </lineage>
</organism>
<feature type="domain" description="Fungal-type protein kinase" evidence="2">
    <location>
        <begin position="184"/>
        <end position="494"/>
    </location>
</feature>
<dbReference type="InterPro" id="IPR040976">
    <property type="entry name" value="Pkinase_fungal"/>
</dbReference>
<evidence type="ECO:0000259" key="2">
    <source>
        <dbReference type="Pfam" id="PF17667"/>
    </source>
</evidence>
<evidence type="ECO:0000313" key="4">
    <source>
        <dbReference type="Proteomes" id="UP000663850"/>
    </source>
</evidence>
<dbReference type="Proteomes" id="UP000663850">
    <property type="component" value="Unassembled WGS sequence"/>
</dbReference>
<evidence type="ECO:0000256" key="1">
    <source>
        <dbReference type="SAM" id="MobiDB-lite"/>
    </source>
</evidence>
<protein>
    <recommendedName>
        <fullName evidence="2">Fungal-type protein kinase domain-containing protein</fullName>
    </recommendedName>
</protein>
<dbReference type="PANTHER" id="PTHR38248:SF2">
    <property type="entry name" value="FUNK1 11"/>
    <property type="match status" value="1"/>
</dbReference>
<feature type="compositionally biased region" description="Low complexity" evidence="1">
    <location>
        <begin position="30"/>
        <end position="41"/>
    </location>
</feature>
<accession>A0A8H3CH27</accession>
<dbReference type="SUPFAM" id="SSF56112">
    <property type="entry name" value="Protein kinase-like (PK-like)"/>
    <property type="match status" value="1"/>
</dbReference>
<feature type="region of interest" description="Disordered" evidence="1">
    <location>
        <begin position="1"/>
        <end position="67"/>
    </location>
</feature>
<evidence type="ECO:0000313" key="3">
    <source>
        <dbReference type="EMBL" id="CAE6485322.1"/>
    </source>
</evidence>
<dbReference type="PANTHER" id="PTHR38248">
    <property type="entry name" value="FUNK1 6"/>
    <property type="match status" value="1"/>
</dbReference>
<proteinExistence type="predicted"/>
<name>A0A8H3CH27_9AGAM</name>
<dbReference type="Pfam" id="PF17667">
    <property type="entry name" value="Pkinase_fungal"/>
    <property type="match status" value="2"/>
</dbReference>
<comment type="caution">
    <text evidence="3">The sequence shown here is derived from an EMBL/GenBank/DDBJ whole genome shotgun (WGS) entry which is preliminary data.</text>
</comment>
<feature type="compositionally biased region" description="Low complexity" evidence="1">
    <location>
        <begin position="1"/>
        <end position="22"/>
    </location>
</feature>
<dbReference type="EMBL" id="CAJMWZ010004134">
    <property type="protein sequence ID" value="CAE6485322.1"/>
    <property type="molecule type" value="Genomic_DNA"/>
</dbReference>
<dbReference type="InterPro" id="IPR011009">
    <property type="entry name" value="Kinase-like_dom_sf"/>
</dbReference>